<reference evidence="1 2" key="1">
    <citation type="submission" date="2018-05" db="EMBL/GenBank/DDBJ databases">
        <title>Genomic Encyclopedia of Type Strains, Phase IV (KMG-IV): sequencing the most valuable type-strain genomes for metagenomic binning, comparative biology and taxonomic classification.</title>
        <authorList>
            <person name="Goeker M."/>
        </authorList>
    </citation>
    <scope>NUCLEOTIDE SEQUENCE [LARGE SCALE GENOMIC DNA]</scope>
    <source>
        <strain evidence="1 2">DSM 6462</strain>
    </source>
</reference>
<dbReference type="EMBL" id="QJJK01000013">
    <property type="protein sequence ID" value="PXW53596.1"/>
    <property type="molecule type" value="Genomic_DNA"/>
</dbReference>
<protein>
    <submittedName>
        <fullName evidence="1">Uncharacterized protein</fullName>
    </submittedName>
</protein>
<gene>
    <name evidence="1" type="ORF">C7450_11384</name>
</gene>
<comment type="caution">
    <text evidence="1">The sequence shown here is derived from an EMBL/GenBank/DDBJ whole genome shotgun (WGS) entry which is preliminary data.</text>
</comment>
<dbReference type="Proteomes" id="UP000248021">
    <property type="component" value="Unassembled WGS sequence"/>
</dbReference>
<evidence type="ECO:0000313" key="1">
    <source>
        <dbReference type="EMBL" id="PXW53596.1"/>
    </source>
</evidence>
<name>A0A2V3TXZ3_9HYPH</name>
<accession>A0A2V3TXZ3</accession>
<organism evidence="1 2">
    <name type="scientific">Chelatococcus asaccharovorans</name>
    <dbReference type="NCBI Taxonomy" id="28210"/>
    <lineage>
        <taxon>Bacteria</taxon>
        <taxon>Pseudomonadati</taxon>
        <taxon>Pseudomonadota</taxon>
        <taxon>Alphaproteobacteria</taxon>
        <taxon>Hyphomicrobiales</taxon>
        <taxon>Chelatococcaceae</taxon>
        <taxon>Chelatococcus</taxon>
    </lineage>
</organism>
<evidence type="ECO:0000313" key="2">
    <source>
        <dbReference type="Proteomes" id="UP000248021"/>
    </source>
</evidence>
<proteinExistence type="predicted"/>
<dbReference type="AlphaFoldDB" id="A0A2V3TXZ3"/>
<sequence>MNGAIEWSLTASTKTIGCVSAFVASIIAAPANATAALGRGISAERGDRADRWRMMAVPAAPAASATDRQEP</sequence>
<keyword evidence="2" id="KW-1185">Reference proteome</keyword>